<reference evidence="9" key="1">
    <citation type="submission" date="2022-03" db="EMBL/GenBank/DDBJ databases">
        <title>A functionally conserved STORR gene fusion in Papaver species that diverged 16.8 million years ago.</title>
        <authorList>
            <person name="Catania T."/>
        </authorList>
    </citation>
    <scope>NUCLEOTIDE SEQUENCE</scope>
    <source>
        <strain evidence="9">S-191538</strain>
    </source>
</reference>
<dbReference type="PANTHER" id="PTHR23410:SF12">
    <property type="entry name" value="LARGE RIBOSOMAL SUBUNIT PROTEIN UL18"/>
    <property type="match status" value="1"/>
</dbReference>
<evidence type="ECO:0000256" key="7">
    <source>
        <dbReference type="SAM" id="MobiDB-lite"/>
    </source>
</evidence>
<feature type="compositionally biased region" description="Basic and acidic residues" evidence="7">
    <location>
        <begin position="156"/>
        <end position="175"/>
    </location>
</feature>
<dbReference type="PANTHER" id="PTHR23410">
    <property type="entry name" value="RIBOSOMAL PROTEIN L5-RELATED"/>
    <property type="match status" value="1"/>
</dbReference>
<evidence type="ECO:0000256" key="4">
    <source>
        <dbReference type="ARBA" id="ARBA00022490"/>
    </source>
</evidence>
<comment type="subunit">
    <text evidence="3">Component of the large ribosomal subunit (LSU).</text>
</comment>
<dbReference type="Gene3D" id="3.30.420.100">
    <property type="match status" value="2"/>
</dbReference>
<keyword evidence="4" id="KW-0963">Cytoplasm</keyword>
<dbReference type="GO" id="GO:0003735">
    <property type="term" value="F:structural constituent of ribosome"/>
    <property type="evidence" value="ECO:0007669"/>
    <property type="project" value="InterPro"/>
</dbReference>
<evidence type="ECO:0000313" key="10">
    <source>
        <dbReference type="Proteomes" id="UP001177140"/>
    </source>
</evidence>
<dbReference type="Proteomes" id="UP001177140">
    <property type="component" value="Unassembled WGS sequence"/>
</dbReference>
<dbReference type="InterPro" id="IPR005485">
    <property type="entry name" value="Rbsml_uL18_euk_arch"/>
</dbReference>
<accession>A0AA42B3V3</accession>
<evidence type="ECO:0000256" key="5">
    <source>
        <dbReference type="ARBA" id="ARBA00022980"/>
    </source>
</evidence>
<dbReference type="GO" id="GO:0006412">
    <property type="term" value="P:translation"/>
    <property type="evidence" value="ECO:0007669"/>
    <property type="project" value="InterPro"/>
</dbReference>
<dbReference type="EMBL" id="JAJJMA010327575">
    <property type="protein sequence ID" value="MCL7050412.1"/>
    <property type="molecule type" value="Genomic_DNA"/>
</dbReference>
<evidence type="ECO:0000256" key="1">
    <source>
        <dbReference type="ARBA" id="ARBA00004496"/>
    </source>
</evidence>
<feature type="domain" description="Large ribosomal subunit protein uL18 C-terminal eukaryotes" evidence="8">
    <location>
        <begin position="139"/>
        <end position="177"/>
    </location>
</feature>
<comment type="subcellular location">
    <subcellularLocation>
        <location evidence="1">Cytoplasm</location>
    </subcellularLocation>
</comment>
<dbReference type="SUPFAM" id="SSF53137">
    <property type="entry name" value="Translational machinery components"/>
    <property type="match status" value="1"/>
</dbReference>
<gene>
    <name evidence="9" type="ORF">MKW94_029958</name>
</gene>
<comment type="similarity">
    <text evidence="2">Belongs to the universal ribosomal protein uL18 family.</text>
</comment>
<proteinExistence type="inferred from homology"/>
<dbReference type="AlphaFoldDB" id="A0AA42B3V3"/>
<organism evidence="9 10">
    <name type="scientific">Papaver nudicaule</name>
    <name type="common">Iceland poppy</name>
    <dbReference type="NCBI Taxonomy" id="74823"/>
    <lineage>
        <taxon>Eukaryota</taxon>
        <taxon>Viridiplantae</taxon>
        <taxon>Streptophyta</taxon>
        <taxon>Embryophyta</taxon>
        <taxon>Tracheophyta</taxon>
        <taxon>Spermatophyta</taxon>
        <taxon>Magnoliopsida</taxon>
        <taxon>Ranunculales</taxon>
        <taxon>Papaveraceae</taxon>
        <taxon>Papaveroideae</taxon>
        <taxon>Papaver</taxon>
    </lineage>
</organism>
<evidence type="ECO:0000313" key="9">
    <source>
        <dbReference type="EMBL" id="MCL7050412.1"/>
    </source>
</evidence>
<evidence type="ECO:0000256" key="3">
    <source>
        <dbReference type="ARBA" id="ARBA00011113"/>
    </source>
</evidence>
<keyword evidence="6" id="KW-0687">Ribonucleoprotein</keyword>
<keyword evidence="5" id="KW-0689">Ribosomal protein</keyword>
<sequence>MISFYKNRYLIYNFAFQNLQIISAIGEDYSVEPAERRRPFCALLDVGLLCTTTGNHIFGALSQLLDLLWFTTSNHYSSVKGALDGGLDIPHSDKRFAGYKKGESTFSVGMLAPTRGCHDKFQTHFAKYAMINVEADGLEDFYKVHAAIRADPTATKTEKEAHKRIDHSDLPESKKLTCTHH</sequence>
<dbReference type="InterPro" id="IPR025607">
    <property type="entry name" value="Ribosomal_uL18_C_euk"/>
</dbReference>
<feature type="region of interest" description="Disordered" evidence="7">
    <location>
        <begin position="153"/>
        <end position="181"/>
    </location>
</feature>
<dbReference type="GO" id="GO:0008097">
    <property type="term" value="F:5S rRNA binding"/>
    <property type="evidence" value="ECO:0007669"/>
    <property type="project" value="InterPro"/>
</dbReference>
<name>A0AA42B3V3_PAPNU</name>
<dbReference type="GO" id="GO:0000027">
    <property type="term" value="P:ribosomal large subunit assembly"/>
    <property type="evidence" value="ECO:0007669"/>
    <property type="project" value="TreeGrafter"/>
</dbReference>
<protein>
    <recommendedName>
        <fullName evidence="8">Large ribosomal subunit protein uL18 C-terminal eukaryotes domain-containing protein</fullName>
    </recommendedName>
</protein>
<evidence type="ECO:0000259" key="8">
    <source>
        <dbReference type="Pfam" id="PF14204"/>
    </source>
</evidence>
<evidence type="ECO:0000256" key="2">
    <source>
        <dbReference type="ARBA" id="ARBA00007116"/>
    </source>
</evidence>
<dbReference type="Pfam" id="PF17144">
    <property type="entry name" value="Ribosomal_L5e"/>
    <property type="match status" value="1"/>
</dbReference>
<dbReference type="Pfam" id="PF14204">
    <property type="entry name" value="Ribosomal_L18_c"/>
    <property type="match status" value="1"/>
</dbReference>
<comment type="caution">
    <text evidence="9">The sequence shown here is derived from an EMBL/GenBank/DDBJ whole genome shotgun (WGS) entry which is preliminary data.</text>
</comment>
<dbReference type="GO" id="GO:0022625">
    <property type="term" value="C:cytosolic large ribosomal subunit"/>
    <property type="evidence" value="ECO:0007669"/>
    <property type="project" value="TreeGrafter"/>
</dbReference>
<evidence type="ECO:0000256" key="6">
    <source>
        <dbReference type="ARBA" id="ARBA00023274"/>
    </source>
</evidence>
<keyword evidence="10" id="KW-1185">Reference proteome</keyword>